<keyword evidence="6 9" id="KW-0812">Transmembrane</keyword>
<comment type="caution">
    <text evidence="9">Lacks conserved residue(s) required for the propagation of feature annotation.</text>
</comment>
<dbReference type="FunFam" id="1.20.1640.10:FF:000002">
    <property type="entry name" value="Efflux pump membrane transporter"/>
    <property type="match status" value="1"/>
</dbReference>
<feature type="transmembrane region" description="Helical" evidence="9">
    <location>
        <begin position="539"/>
        <end position="557"/>
    </location>
</feature>
<dbReference type="SUPFAM" id="SSF82693">
    <property type="entry name" value="Multidrug efflux transporter AcrB pore domain, PN1, PN2, PC1 and PC2 subdomains"/>
    <property type="match status" value="3"/>
</dbReference>
<dbReference type="Proteomes" id="UP000217830">
    <property type="component" value="Unassembled WGS sequence"/>
</dbReference>
<feature type="transmembrane region" description="Helical" evidence="9">
    <location>
        <begin position="366"/>
        <end position="390"/>
    </location>
</feature>
<feature type="transmembrane region" description="Helical" evidence="9">
    <location>
        <begin position="470"/>
        <end position="493"/>
    </location>
</feature>
<feature type="transmembrane region" description="Helical" evidence="9">
    <location>
        <begin position="873"/>
        <end position="890"/>
    </location>
</feature>
<protein>
    <recommendedName>
        <fullName evidence="9">Efflux pump membrane transporter</fullName>
    </recommendedName>
</protein>
<evidence type="ECO:0000256" key="9">
    <source>
        <dbReference type="RuleBase" id="RU364070"/>
    </source>
</evidence>
<evidence type="ECO:0000313" key="10">
    <source>
        <dbReference type="EMBL" id="PAW55067.1"/>
    </source>
</evidence>
<dbReference type="PRINTS" id="PR00702">
    <property type="entry name" value="ACRIFLAVINRP"/>
</dbReference>
<evidence type="ECO:0000256" key="5">
    <source>
        <dbReference type="ARBA" id="ARBA00022519"/>
    </source>
</evidence>
<comment type="subcellular location">
    <subcellularLocation>
        <location evidence="1 9">Cell inner membrane</location>
        <topology evidence="1 9">Multi-pass membrane protein</topology>
    </subcellularLocation>
</comment>
<feature type="transmembrane region" description="Helical" evidence="9">
    <location>
        <begin position="897"/>
        <end position="917"/>
    </location>
</feature>
<dbReference type="SUPFAM" id="SSF82714">
    <property type="entry name" value="Multidrug efflux transporter AcrB TolC docking domain, DN and DC subdomains"/>
    <property type="match status" value="2"/>
</dbReference>
<comment type="caution">
    <text evidence="10">The sequence shown here is derived from an EMBL/GenBank/DDBJ whole genome shotgun (WGS) entry which is preliminary data.</text>
</comment>
<accession>A0A2A2PI00</accession>
<evidence type="ECO:0000256" key="7">
    <source>
        <dbReference type="ARBA" id="ARBA00022989"/>
    </source>
</evidence>
<dbReference type="EMBL" id="NRST01000001">
    <property type="protein sequence ID" value="PAW55067.1"/>
    <property type="molecule type" value="Genomic_DNA"/>
</dbReference>
<feature type="transmembrane region" description="Helical" evidence="9">
    <location>
        <begin position="923"/>
        <end position="947"/>
    </location>
</feature>
<dbReference type="SUPFAM" id="SSF82866">
    <property type="entry name" value="Multidrug efflux transporter AcrB transmembrane domain"/>
    <property type="match status" value="2"/>
</dbReference>
<dbReference type="PANTHER" id="PTHR32063">
    <property type="match status" value="1"/>
</dbReference>
<dbReference type="Gene3D" id="3.30.70.1430">
    <property type="entry name" value="Multidrug efflux transporter AcrB pore domain"/>
    <property type="match status" value="2"/>
</dbReference>
<dbReference type="NCBIfam" id="NF000282">
    <property type="entry name" value="RND_permease_1"/>
    <property type="match status" value="1"/>
</dbReference>
<keyword evidence="7 9" id="KW-1133">Transmembrane helix</keyword>
<keyword evidence="3 9" id="KW-0813">Transport</keyword>
<dbReference type="Pfam" id="PF00873">
    <property type="entry name" value="ACR_tran"/>
    <property type="match status" value="1"/>
</dbReference>
<evidence type="ECO:0000256" key="3">
    <source>
        <dbReference type="ARBA" id="ARBA00022448"/>
    </source>
</evidence>
<evidence type="ECO:0000256" key="6">
    <source>
        <dbReference type="ARBA" id="ARBA00022692"/>
    </source>
</evidence>
<evidence type="ECO:0000256" key="1">
    <source>
        <dbReference type="ARBA" id="ARBA00004429"/>
    </source>
</evidence>
<name>A0A2A2PI00_9PSED</name>
<feature type="transmembrane region" description="Helical" evidence="9">
    <location>
        <begin position="1000"/>
        <end position="1024"/>
    </location>
</feature>
<dbReference type="Gene3D" id="1.20.1640.10">
    <property type="entry name" value="Multidrug efflux transporter AcrB transmembrane domain"/>
    <property type="match status" value="2"/>
</dbReference>
<keyword evidence="4" id="KW-1003">Cell membrane</keyword>
<keyword evidence="11" id="KW-1185">Reference proteome</keyword>
<dbReference type="Gene3D" id="3.30.70.1320">
    <property type="entry name" value="Multidrug efflux transporter AcrB pore domain like"/>
    <property type="match status" value="1"/>
</dbReference>
<dbReference type="FunFam" id="1.20.1640.10:FF:000001">
    <property type="entry name" value="Efflux pump membrane transporter"/>
    <property type="match status" value="1"/>
</dbReference>
<evidence type="ECO:0000256" key="4">
    <source>
        <dbReference type="ARBA" id="ARBA00022475"/>
    </source>
</evidence>
<dbReference type="FunFam" id="3.30.70.1430:FF:000002">
    <property type="entry name" value="Efflux pump membrane transporter"/>
    <property type="match status" value="1"/>
</dbReference>
<dbReference type="FunFam" id="3.30.2090.10:FF:000002">
    <property type="entry name" value="Efflux pump membrane transporter"/>
    <property type="match status" value="1"/>
</dbReference>
<proteinExistence type="inferred from homology"/>
<dbReference type="InterPro" id="IPR004764">
    <property type="entry name" value="MdtF-like"/>
</dbReference>
<dbReference type="RefSeq" id="WP_047292171.1">
    <property type="nucleotide sequence ID" value="NZ_NRSS01000004.1"/>
</dbReference>
<dbReference type="Gene3D" id="3.30.70.1440">
    <property type="entry name" value="Multidrug efflux transporter AcrB pore domain"/>
    <property type="match status" value="1"/>
</dbReference>
<dbReference type="GO" id="GO:0042910">
    <property type="term" value="F:xenobiotic transmembrane transporter activity"/>
    <property type="evidence" value="ECO:0007669"/>
    <property type="project" value="TreeGrafter"/>
</dbReference>
<organism evidence="10 11">
    <name type="scientific">Pseudomonas moraviensis</name>
    <dbReference type="NCBI Taxonomy" id="321662"/>
    <lineage>
        <taxon>Bacteria</taxon>
        <taxon>Pseudomonadati</taxon>
        <taxon>Pseudomonadota</taxon>
        <taxon>Gammaproteobacteria</taxon>
        <taxon>Pseudomonadales</taxon>
        <taxon>Pseudomonadaceae</taxon>
        <taxon>Pseudomonas</taxon>
    </lineage>
</organism>
<dbReference type="GO" id="GO:0015562">
    <property type="term" value="F:efflux transmembrane transporter activity"/>
    <property type="evidence" value="ECO:0007669"/>
    <property type="project" value="InterPro"/>
</dbReference>
<dbReference type="InterPro" id="IPR027463">
    <property type="entry name" value="AcrB_DN_DC_subdom"/>
</dbReference>
<sequence length="1049" mass="112686">MSKFFIDRPIFAWVIALVIMLVGALSILKLPINQYPSIAPPAIAISVTYPGASAQTVQDTVVQVIEQQLNGIDNLRYVSSESNSDGSMTITATFEQGTNSDTAQVQVQNKLNLATPLLPQEVQQQGIRVTKAVKNFLLVIGVVSRDGSMTKDDLSNYIVSNMQDPISRTAGVGDFQVFGAQYAMRIWLDPAKLNKYNLTPADVSSAISAQNVQVSSGQLGGLPALPGQQLNATIIGKTRLQTAEQFKAILLKVNQDGSQVHIGDVADVGLGGENSTISAQFNGKPSSGLAVKLANGANALDTAKALRKTIDELKPFFPQGMEVVFPYDTTPVVTESIKGVVETLVEAIALVFLVMFLFLQNFRATVITTMTVPVVLLGTFGILAAAGFSINTLTMFGMVLAIGLLVDDAIVVVENVERVMAEEGLSPKEATKKSMGQIQGALVGIALVLSAVLLPMAFFSGSTGVIYRQFSITIVSAMALSVLVALIFTPALCATMLKAIPKGEHGTPKKGFFGWFNRNFDRSVRSYERGVGNILQRKAPYLLAYLLIVVGMIWLFTRIPTAFLPEEDQGVLFAQVQTPAGSSAERTQVVIDEMRSYLLDKEAGAVSSVFTVNGFNFAGRGQSSGLAFIMLKPWHERDSSNSVFALAQRAQQHFFSFRDAMVFAFAPPAVLELGNATGFDVFLQDRAGIGHEKLMEARNQFLGMAAQSKVLYQVRPNGLNDEPQYHLEIDDAKARALGVSISDINSTLSISFGSSYVNDFIDRGRVKKVYVQGQAGARMSPEDLKKWYVRNSAGTMVPFSAFAKGEWIYGSPKLARYNGVEAMEILGSPAPGYSTGEAMAEVEAIAKKLPAGVGISWTGLSYEERLSGSQAPALYALSLLMVFLCLAALYESWSIPIAVMLVVPLGIIGALMATSLRGLSNDVYFQVGLLTTIGLAAKNAILIVEFAKELHEQGRSLRDAAIEACRMRLRPIIMTSLAFVLGVVPLAISTGAGSGSQHAIGTGVIGGMLTATILAIFWVPLFFVTVSSMGQRKIADPDETTETPKEAGQ</sequence>
<dbReference type="PANTHER" id="PTHR32063:SF13">
    <property type="entry name" value="MULTIDRUG EFFLUX PUMP SUBUNIT ACRB-RELATED"/>
    <property type="match status" value="1"/>
</dbReference>
<feature type="transmembrane region" description="Helical" evidence="9">
    <location>
        <begin position="12"/>
        <end position="32"/>
    </location>
</feature>
<dbReference type="Gene3D" id="3.30.2090.10">
    <property type="entry name" value="Multidrug efflux transporter AcrB TolC docking domain, DN and DC subdomains"/>
    <property type="match status" value="2"/>
</dbReference>
<keyword evidence="8 9" id="KW-0472">Membrane</keyword>
<feature type="transmembrane region" description="Helical" evidence="9">
    <location>
        <begin position="339"/>
        <end position="359"/>
    </location>
</feature>
<dbReference type="GO" id="GO:0005886">
    <property type="term" value="C:plasma membrane"/>
    <property type="evidence" value="ECO:0007669"/>
    <property type="project" value="UniProtKB-SubCell"/>
</dbReference>
<dbReference type="AlphaFoldDB" id="A0A2A2PI00"/>
<gene>
    <name evidence="10" type="ORF">CKQ80_07045</name>
</gene>
<dbReference type="InterPro" id="IPR001036">
    <property type="entry name" value="Acrflvin-R"/>
</dbReference>
<evidence type="ECO:0000313" key="11">
    <source>
        <dbReference type="Proteomes" id="UP000217830"/>
    </source>
</evidence>
<reference evidence="10 11" key="1">
    <citation type="submission" date="2017-08" db="EMBL/GenBank/DDBJ databases">
        <title>Draft Genome Sequence of Pseudomonas moraviensis TYU6, isolated from Taxus cuspidata by using PacBio Single-Molecule Real-Time Technology.</title>
        <authorList>
            <person name="Baek K.-H."/>
            <person name="Mishra A.K."/>
        </authorList>
    </citation>
    <scope>NUCLEOTIDE SEQUENCE [LARGE SCALE GENOMIC DNA]</scope>
    <source>
        <strain evidence="10 11">TYU6</strain>
    </source>
</reference>
<evidence type="ECO:0000256" key="2">
    <source>
        <dbReference type="ARBA" id="ARBA00010942"/>
    </source>
</evidence>
<comment type="similarity">
    <text evidence="2 9">Belongs to the resistance-nodulation-cell division (RND) (TC 2.A.6) family.</text>
</comment>
<dbReference type="NCBIfam" id="TIGR00915">
    <property type="entry name" value="2A0602"/>
    <property type="match status" value="1"/>
</dbReference>
<keyword evidence="5 9" id="KW-0997">Cell inner membrane</keyword>
<feature type="transmembrane region" description="Helical" evidence="9">
    <location>
        <begin position="437"/>
        <end position="458"/>
    </location>
</feature>
<evidence type="ECO:0000256" key="8">
    <source>
        <dbReference type="ARBA" id="ARBA00023136"/>
    </source>
</evidence>
<dbReference type="FunFam" id="3.30.70.1430:FF:000001">
    <property type="entry name" value="Efflux pump membrane transporter"/>
    <property type="match status" value="1"/>
</dbReference>
<dbReference type="FunFam" id="3.30.2090.10:FF:000001">
    <property type="entry name" value="Efflux pump membrane transporter"/>
    <property type="match status" value="1"/>
</dbReference>
<feature type="transmembrane region" description="Helical" evidence="9">
    <location>
        <begin position="968"/>
        <end position="988"/>
    </location>
</feature>
<dbReference type="GO" id="GO:0009636">
    <property type="term" value="P:response to toxic substance"/>
    <property type="evidence" value="ECO:0007669"/>
    <property type="project" value="UniProtKB-ARBA"/>
</dbReference>